<sequence length="92" mass="10369">MRIRAVLFLRAAMLQRKRRARRPHHRNCDETFAVTAMTRSRLAPLLQGLRPLAMQSIAVIPAKANRSDAAPPPHPEAAKPQTRHSGESRNPF</sequence>
<protein>
    <submittedName>
        <fullName evidence="1">Uncharacterized protein</fullName>
    </submittedName>
</protein>
<dbReference type="KEGG" id="lez:GLE_5239"/>
<dbReference type="STRING" id="69.GLE_5239"/>
<proteinExistence type="predicted"/>
<evidence type="ECO:0000313" key="2">
    <source>
        <dbReference type="Proteomes" id="UP000061569"/>
    </source>
</evidence>
<dbReference type="EMBL" id="CP013140">
    <property type="protein sequence ID" value="ALN60580.1"/>
    <property type="molecule type" value="Genomic_DNA"/>
</dbReference>
<organism evidence="1 2">
    <name type="scientific">Lysobacter enzymogenes</name>
    <dbReference type="NCBI Taxonomy" id="69"/>
    <lineage>
        <taxon>Bacteria</taxon>
        <taxon>Pseudomonadati</taxon>
        <taxon>Pseudomonadota</taxon>
        <taxon>Gammaproteobacteria</taxon>
        <taxon>Lysobacterales</taxon>
        <taxon>Lysobacteraceae</taxon>
        <taxon>Lysobacter</taxon>
    </lineage>
</organism>
<gene>
    <name evidence="1" type="ORF">GLE_5239</name>
</gene>
<dbReference type="Proteomes" id="UP000061569">
    <property type="component" value="Chromosome"/>
</dbReference>
<name>A0A0S2DPS0_LYSEN</name>
<accession>A0A0S2DPS0</accession>
<evidence type="ECO:0000313" key="1">
    <source>
        <dbReference type="EMBL" id="ALN60580.1"/>
    </source>
</evidence>
<dbReference type="AlphaFoldDB" id="A0A0S2DPS0"/>
<dbReference type="PATRIC" id="fig|69.6.peg.5157"/>
<reference evidence="1 2" key="1">
    <citation type="submission" date="2015-11" db="EMBL/GenBank/DDBJ databases">
        <title>Genome sequences of Lysobacter enzymogenes strain C3 and Lysobacter antibioticus ATCC 29479.</title>
        <authorList>
            <person name="Kobayashi D.Y."/>
        </authorList>
    </citation>
    <scope>NUCLEOTIDE SEQUENCE [LARGE SCALE GENOMIC DNA]</scope>
    <source>
        <strain evidence="1 2">C3</strain>
    </source>
</reference>